<name>A0A5K7ZJ59_9BACT</name>
<dbReference type="EMBL" id="AP021876">
    <property type="protein sequence ID" value="BBO82278.1"/>
    <property type="molecule type" value="Genomic_DNA"/>
</dbReference>
<dbReference type="KEGG" id="dov:DSCO28_28440"/>
<evidence type="ECO:0000313" key="1">
    <source>
        <dbReference type="EMBL" id="BBO82278.1"/>
    </source>
</evidence>
<reference evidence="1 2" key="1">
    <citation type="submission" date="2019-11" db="EMBL/GenBank/DDBJ databases">
        <title>Comparative genomics of hydrocarbon-degrading Desulfosarcina strains.</title>
        <authorList>
            <person name="Watanabe M."/>
            <person name="Kojima H."/>
            <person name="Fukui M."/>
        </authorList>
    </citation>
    <scope>NUCLEOTIDE SEQUENCE [LARGE SCALE GENOMIC DNA]</scope>
    <source>
        <strain evidence="1 2">28bB2T</strain>
    </source>
</reference>
<dbReference type="AlphaFoldDB" id="A0A5K7ZJ59"/>
<gene>
    <name evidence="1" type="ORF">DSCO28_28440</name>
</gene>
<evidence type="ECO:0000313" key="2">
    <source>
        <dbReference type="Proteomes" id="UP000425960"/>
    </source>
</evidence>
<proteinExistence type="predicted"/>
<protein>
    <submittedName>
        <fullName evidence="1">Uncharacterized protein</fullName>
    </submittedName>
</protein>
<organism evidence="1 2">
    <name type="scientific">Desulfosarcina ovata subsp. sediminis</name>
    <dbReference type="NCBI Taxonomy" id="885957"/>
    <lineage>
        <taxon>Bacteria</taxon>
        <taxon>Pseudomonadati</taxon>
        <taxon>Thermodesulfobacteriota</taxon>
        <taxon>Desulfobacteria</taxon>
        <taxon>Desulfobacterales</taxon>
        <taxon>Desulfosarcinaceae</taxon>
        <taxon>Desulfosarcina</taxon>
    </lineage>
</organism>
<dbReference type="Proteomes" id="UP000425960">
    <property type="component" value="Chromosome"/>
</dbReference>
<accession>A0A5K7ZJ59</accession>
<sequence length="65" mass="7085">MTGASTPTSMTDASVISIRCEDHPFHNSLFYFIELNNSIDVGTLIRQMTAFILGGLRKNGGRALP</sequence>